<dbReference type="Gene3D" id="1.20.1270.70">
    <property type="entry name" value="Designed single chain three-helix bundle"/>
    <property type="match status" value="1"/>
</dbReference>
<keyword evidence="3" id="KW-1185">Reference proteome</keyword>
<feature type="coiled-coil region" evidence="1">
    <location>
        <begin position="45"/>
        <end position="93"/>
    </location>
</feature>
<proteinExistence type="predicted"/>
<dbReference type="RefSeq" id="WP_413280362.1">
    <property type="nucleotide sequence ID" value="NZ_JBHFNT010000232.1"/>
</dbReference>
<dbReference type="Proteomes" id="UP001576780">
    <property type="component" value="Unassembled WGS sequence"/>
</dbReference>
<protein>
    <submittedName>
        <fullName evidence="2">DUF948 domain-containing protein</fullName>
    </submittedName>
</protein>
<evidence type="ECO:0000313" key="3">
    <source>
        <dbReference type="Proteomes" id="UP001576780"/>
    </source>
</evidence>
<dbReference type="EMBL" id="JBHFNT010000232">
    <property type="protein sequence ID" value="MFB2838027.1"/>
    <property type="molecule type" value="Genomic_DNA"/>
</dbReference>
<gene>
    <name evidence="2" type="ORF">ACE1CA_26295</name>
</gene>
<comment type="caution">
    <text evidence="2">The sequence shown here is derived from an EMBL/GenBank/DDBJ whole genome shotgun (WGS) entry which is preliminary data.</text>
</comment>
<organism evidence="2 3">
    <name type="scientific">Floridaenema evergladense BLCC-F167</name>
    <dbReference type="NCBI Taxonomy" id="3153639"/>
    <lineage>
        <taxon>Bacteria</taxon>
        <taxon>Bacillati</taxon>
        <taxon>Cyanobacteriota</taxon>
        <taxon>Cyanophyceae</taxon>
        <taxon>Oscillatoriophycideae</taxon>
        <taxon>Aerosakkonematales</taxon>
        <taxon>Aerosakkonemataceae</taxon>
        <taxon>Floridanema</taxon>
        <taxon>Floridanema evergladense</taxon>
    </lineage>
</organism>
<evidence type="ECO:0000313" key="2">
    <source>
        <dbReference type="EMBL" id="MFB2838027.1"/>
    </source>
</evidence>
<evidence type="ECO:0000256" key="1">
    <source>
        <dbReference type="SAM" id="Coils"/>
    </source>
</evidence>
<reference evidence="2 3" key="1">
    <citation type="submission" date="2024-09" db="EMBL/GenBank/DDBJ databases">
        <title>Floridaenema gen nov. (Aerosakkonemataceae, Aerosakkonematales ord. nov., Cyanobacteria) from benthic tropical and subtropical fresh waters, with the description of four new species.</title>
        <authorList>
            <person name="Moretto J.A."/>
            <person name="Berthold D.E."/>
            <person name="Lefler F.W."/>
            <person name="Huang I.-S."/>
            <person name="Laughinghouse H. IV."/>
        </authorList>
    </citation>
    <scope>NUCLEOTIDE SEQUENCE [LARGE SCALE GENOMIC DNA]</scope>
    <source>
        <strain evidence="2 3">BLCC-F167</strain>
    </source>
</reference>
<sequence>MTNSNGNSIEERLNEIQSRVDGMDREFSHRTNIILDEVLVLTQQMESLTGSVDQLTTEVNRLTLRVNQLTERVDQLTENQEVTQANVNQLTALMVQFAQNAEADRAIIRGIQTENQRILRHLFGEGNNN</sequence>
<accession>A0ABV4WSG8</accession>
<name>A0ABV4WSG8_9CYAN</name>
<keyword evidence="1" id="KW-0175">Coiled coil</keyword>